<dbReference type="PANTHER" id="PTHR16305:SF35">
    <property type="entry name" value="TRANSCRIPTIONAL ACTIVATOR DOMAIN"/>
    <property type="match status" value="1"/>
</dbReference>
<dbReference type="AlphaFoldDB" id="A0A1H6EBN1"/>
<dbReference type="Gene3D" id="1.10.10.10">
    <property type="entry name" value="Winged helix-like DNA-binding domain superfamily/Winged helix DNA-binding domain"/>
    <property type="match status" value="1"/>
</dbReference>
<dbReference type="InterPro" id="IPR016032">
    <property type="entry name" value="Sig_transdc_resp-reg_C-effctor"/>
</dbReference>
<dbReference type="SUPFAM" id="SSF46894">
    <property type="entry name" value="C-terminal effector domain of the bipartite response regulators"/>
    <property type="match status" value="1"/>
</dbReference>
<evidence type="ECO:0000256" key="2">
    <source>
        <dbReference type="ARBA" id="ARBA00022840"/>
    </source>
</evidence>
<name>A0A1H6EBN1_9ACTN</name>
<reference evidence="5" key="1">
    <citation type="submission" date="2016-10" db="EMBL/GenBank/DDBJ databases">
        <authorList>
            <person name="Varghese N."/>
            <person name="Submissions S."/>
        </authorList>
    </citation>
    <scope>NUCLEOTIDE SEQUENCE [LARGE SCALE GENOMIC DNA]</scope>
    <source>
        <strain evidence="5">DSM 43163</strain>
    </source>
</reference>
<keyword evidence="1" id="KW-0547">Nucleotide-binding</keyword>
<accession>A0A1H6EBN1</accession>
<dbReference type="InterPro" id="IPR036388">
    <property type="entry name" value="WH-like_DNA-bd_sf"/>
</dbReference>
<dbReference type="CDD" id="cd06170">
    <property type="entry name" value="LuxR_C_like"/>
    <property type="match status" value="1"/>
</dbReference>
<dbReference type="PROSITE" id="PS50043">
    <property type="entry name" value="HTH_LUXR_2"/>
    <property type="match status" value="1"/>
</dbReference>
<evidence type="ECO:0000259" key="3">
    <source>
        <dbReference type="PROSITE" id="PS50043"/>
    </source>
</evidence>
<keyword evidence="5" id="KW-1185">Reference proteome</keyword>
<evidence type="ECO:0000313" key="5">
    <source>
        <dbReference type="Proteomes" id="UP000236723"/>
    </source>
</evidence>
<dbReference type="GO" id="GO:0005524">
    <property type="term" value="F:ATP binding"/>
    <property type="evidence" value="ECO:0007669"/>
    <property type="project" value="UniProtKB-KW"/>
</dbReference>
<protein>
    <submittedName>
        <fullName evidence="4">Regulatory protein, luxR family</fullName>
    </submittedName>
</protein>
<dbReference type="SMART" id="SM00421">
    <property type="entry name" value="HTH_LUXR"/>
    <property type="match status" value="1"/>
</dbReference>
<dbReference type="EMBL" id="FNVO01000044">
    <property type="protein sequence ID" value="SEG94205.1"/>
    <property type="molecule type" value="Genomic_DNA"/>
</dbReference>
<gene>
    <name evidence="4" type="ORF">SAMN04489712_1447</name>
</gene>
<dbReference type="GO" id="GO:0006355">
    <property type="term" value="P:regulation of DNA-templated transcription"/>
    <property type="evidence" value="ECO:0007669"/>
    <property type="project" value="InterPro"/>
</dbReference>
<evidence type="ECO:0000256" key="1">
    <source>
        <dbReference type="ARBA" id="ARBA00022741"/>
    </source>
</evidence>
<dbReference type="PRINTS" id="PR00038">
    <property type="entry name" value="HTHLUXR"/>
</dbReference>
<proteinExistence type="predicted"/>
<dbReference type="PANTHER" id="PTHR16305">
    <property type="entry name" value="TESTICULAR SOLUBLE ADENYLYL CYCLASE"/>
    <property type="match status" value="1"/>
</dbReference>
<dbReference type="GO" id="GO:0005737">
    <property type="term" value="C:cytoplasm"/>
    <property type="evidence" value="ECO:0007669"/>
    <property type="project" value="TreeGrafter"/>
</dbReference>
<feature type="domain" description="HTH luxR-type" evidence="3">
    <location>
        <begin position="897"/>
        <end position="962"/>
    </location>
</feature>
<dbReference type="Pfam" id="PF00196">
    <property type="entry name" value="GerE"/>
    <property type="match status" value="1"/>
</dbReference>
<dbReference type="Proteomes" id="UP000236723">
    <property type="component" value="Unassembled WGS sequence"/>
</dbReference>
<dbReference type="PROSITE" id="PS00622">
    <property type="entry name" value="HTH_LUXR_1"/>
    <property type="match status" value="1"/>
</dbReference>
<dbReference type="InterPro" id="IPR041664">
    <property type="entry name" value="AAA_16"/>
</dbReference>
<dbReference type="Pfam" id="PF13191">
    <property type="entry name" value="AAA_16"/>
    <property type="match status" value="1"/>
</dbReference>
<sequence>MRRGAAWRSADVADAVCDNAGMERCVVGRARELEALQDLCAAAIGGAGTVALLLGEAGIGKSALVEELAGYAAKQGVPVAVGRAVADEGAPAFWPWLRVLDQARRDGLPGLPASLLDLRRTTDGEPVVAEPTAVARFRAVAATVGALASAAEPAGLVVVLENLQWADESSLRLLRHLCDEKNGARLLVLGTVRDPDGGRHLPQTLMEIAGLPTVHSLRLGPLGIPDIATYLRRSQEPFDSSWPRRIHRLVGGNPLFVRELTRLLARQGRLARPAGETDRIELPVELHRLMAMRTAHLGADCCTLLDACAAIGEEIDVELLRAAFGAQVESAVAEAIASGLLIDDPHAPSTIRFAHELIRQARYAQLSRTERIGWHQRIADALAAAGPNEDRPGELARHRVRAAVDAPSRRAAVRACRDAGDAAARRLDFAATERWCRHALDLLGGEDPPLRARLLLAAAQACYLDGQVTTALDDCAQVADIAERLGLADLAAEAALVVRGFAGLAGPAITALCERARALLGEENSPRHAAVLAQHATILAESARTDEAEAVSRQAMAMAEDNGDHAALIHALNARLQVIASPDQAGERLALGSRMQQLAGRCGRPDGALWGLVWRIPTQFQLGALEGADGDIAELAEVVDRLGTPVGRWHLLRLRATRALLAGDFTQARSDAMAARQVADAIQDPTAIAMHSAFMAGLLHFTGGIAEYIDELEAGLATLPAQYSAVKTAVMSMAYLDAGDHDQARICFSRLRSRIADAPRIHSWDHMAVLSAEVAVALADTDTTGTCYHLLEPYAGYHTLYGSFDRALGLLASARGEHDLADRHLTAAVAMEERTGAPTTLAFAQLSHAQALAARAGQGNRARALALAGNAARTARRLGMAPIAATASTLVDELTGVRAGVAALTAREREVAGFVAQGLVNKAIAEHLVVSERTVETHVRNLLAKLGLTNRTQVAAWAARAGLHPHSH</sequence>
<evidence type="ECO:0000313" key="4">
    <source>
        <dbReference type="EMBL" id="SEG94205.1"/>
    </source>
</evidence>
<organism evidence="4 5">
    <name type="scientific">Thermomonospora echinospora</name>
    <dbReference type="NCBI Taxonomy" id="1992"/>
    <lineage>
        <taxon>Bacteria</taxon>
        <taxon>Bacillati</taxon>
        <taxon>Actinomycetota</taxon>
        <taxon>Actinomycetes</taxon>
        <taxon>Streptosporangiales</taxon>
        <taxon>Thermomonosporaceae</taxon>
        <taxon>Thermomonospora</taxon>
    </lineage>
</organism>
<dbReference type="Gene3D" id="1.25.40.10">
    <property type="entry name" value="Tetratricopeptide repeat domain"/>
    <property type="match status" value="1"/>
</dbReference>
<dbReference type="GO" id="GO:0003677">
    <property type="term" value="F:DNA binding"/>
    <property type="evidence" value="ECO:0007669"/>
    <property type="project" value="InterPro"/>
</dbReference>
<dbReference type="InterPro" id="IPR000792">
    <property type="entry name" value="Tscrpt_reg_LuxR_C"/>
</dbReference>
<dbReference type="InterPro" id="IPR027417">
    <property type="entry name" value="P-loop_NTPase"/>
</dbReference>
<dbReference type="InterPro" id="IPR011990">
    <property type="entry name" value="TPR-like_helical_dom_sf"/>
</dbReference>
<dbReference type="SUPFAM" id="SSF52540">
    <property type="entry name" value="P-loop containing nucleoside triphosphate hydrolases"/>
    <property type="match status" value="1"/>
</dbReference>
<keyword evidence="2" id="KW-0067">ATP-binding</keyword>
<dbReference type="GO" id="GO:0004016">
    <property type="term" value="F:adenylate cyclase activity"/>
    <property type="evidence" value="ECO:0007669"/>
    <property type="project" value="TreeGrafter"/>
</dbReference>